<dbReference type="Proteomes" id="UP000278081">
    <property type="component" value="Unassembled WGS sequence"/>
</dbReference>
<dbReference type="InterPro" id="IPR001345">
    <property type="entry name" value="PG/BPGM_mutase_AS"/>
</dbReference>
<dbReference type="GO" id="GO:0006094">
    <property type="term" value="P:gluconeogenesis"/>
    <property type="evidence" value="ECO:0007669"/>
    <property type="project" value="UniProtKB-UniRule"/>
</dbReference>
<feature type="binding site" evidence="5 7">
    <location>
        <begin position="8"/>
        <end position="15"/>
    </location>
    <ligand>
        <name>substrate</name>
    </ligand>
</feature>
<feature type="binding site" evidence="5 7">
    <location>
        <begin position="158"/>
        <end position="159"/>
    </location>
    <ligand>
        <name>substrate</name>
    </ligand>
</feature>
<dbReference type="InterPro" id="IPR013078">
    <property type="entry name" value="His_Pase_superF_clade-1"/>
</dbReference>
<evidence type="ECO:0000256" key="6">
    <source>
        <dbReference type="PIRSR" id="PIRSR613078-1"/>
    </source>
</evidence>
<keyword evidence="4 5" id="KW-0413">Isomerase</keyword>
<feature type="region of interest" description="Disordered" evidence="10">
    <location>
        <begin position="1"/>
        <end position="21"/>
    </location>
</feature>
<evidence type="ECO:0000256" key="8">
    <source>
        <dbReference type="PIRSR" id="PIRSR613078-3"/>
    </source>
</evidence>
<dbReference type="EMBL" id="NWSV01000021">
    <property type="protein sequence ID" value="PDT01641.1"/>
    <property type="molecule type" value="Genomic_DNA"/>
</dbReference>
<dbReference type="PROSITE" id="PS00175">
    <property type="entry name" value="PG_MUTASE"/>
    <property type="match status" value="1"/>
</dbReference>
<keyword evidence="3 5" id="KW-0324">Glycolysis</keyword>
<dbReference type="InterPro" id="IPR005952">
    <property type="entry name" value="Phosphogly_mut1"/>
</dbReference>
<dbReference type="SUPFAM" id="SSF53254">
    <property type="entry name" value="Phosphoglycerate mutase-like"/>
    <property type="match status" value="1"/>
</dbReference>
<evidence type="ECO:0000256" key="3">
    <source>
        <dbReference type="ARBA" id="ARBA00023152"/>
    </source>
</evidence>
<evidence type="ECO:0000256" key="5">
    <source>
        <dbReference type="HAMAP-Rule" id="MF_01039"/>
    </source>
</evidence>
<comment type="pathway">
    <text evidence="5 9">Carbohydrate degradation; glycolysis; pyruvate from D-glyceraldehyde 3-phosphate: step 3/5.</text>
</comment>
<comment type="catalytic activity">
    <reaction evidence="5 9">
        <text>(2R)-2-phosphoglycerate = (2R)-3-phosphoglycerate</text>
        <dbReference type="Rhea" id="RHEA:15901"/>
        <dbReference type="ChEBI" id="CHEBI:58272"/>
        <dbReference type="ChEBI" id="CHEBI:58289"/>
        <dbReference type="EC" id="5.4.2.11"/>
    </reaction>
</comment>
<feature type="binding site" evidence="5 7">
    <location>
        <begin position="114"/>
        <end position="115"/>
    </location>
    <ligand>
        <name>substrate</name>
    </ligand>
</feature>
<evidence type="ECO:0000313" key="11">
    <source>
        <dbReference type="EMBL" id="PDT01641.1"/>
    </source>
</evidence>
<feature type="active site" description="Proton donor/acceptor" evidence="5 6">
    <location>
        <position position="87"/>
    </location>
</feature>
<evidence type="ECO:0000313" key="14">
    <source>
        <dbReference type="Proteomes" id="UP000278081"/>
    </source>
</evidence>
<dbReference type="GO" id="GO:0006096">
    <property type="term" value="P:glycolytic process"/>
    <property type="evidence" value="ECO:0007669"/>
    <property type="project" value="UniProtKB-UniRule"/>
</dbReference>
<evidence type="ECO:0000256" key="10">
    <source>
        <dbReference type="SAM" id="MobiDB-lite"/>
    </source>
</evidence>
<feature type="binding site" evidence="5 7">
    <location>
        <begin position="87"/>
        <end position="90"/>
    </location>
    <ligand>
        <name>substrate</name>
    </ligand>
</feature>
<reference evidence="12 14" key="2">
    <citation type="submission" date="2018-11" db="EMBL/GenBank/DDBJ databases">
        <title>Rhizobium chutanense sp. nov., isolated from root nodules of Phaseolus vulgaris in China.</title>
        <authorList>
            <person name="Huo Y."/>
        </authorList>
    </citation>
    <scope>NUCLEOTIDE SEQUENCE [LARGE SCALE GENOMIC DNA]</scope>
    <source>
        <strain evidence="12 14">C16</strain>
    </source>
</reference>
<feature type="site" description="Transition state stabilizer" evidence="5 8">
    <location>
        <position position="157"/>
    </location>
</feature>
<evidence type="ECO:0000256" key="9">
    <source>
        <dbReference type="RuleBase" id="RU004512"/>
    </source>
</evidence>
<dbReference type="Pfam" id="PF00300">
    <property type="entry name" value="His_Phos_1"/>
    <property type="match status" value="1"/>
</dbReference>
<dbReference type="EC" id="5.4.2.11" evidence="5 9"/>
<evidence type="ECO:0000313" key="12">
    <source>
        <dbReference type="EMBL" id="RUM01169.1"/>
    </source>
</evidence>
<feature type="binding site" evidence="5 7">
    <location>
        <position position="98"/>
    </location>
    <ligand>
        <name>substrate</name>
    </ligand>
</feature>
<dbReference type="AlphaFoldDB" id="A0A2A6J6L9"/>
<organism evidence="11 13">
    <name type="scientific">Rhizobium chutanense</name>
    <dbReference type="NCBI Taxonomy" id="2035448"/>
    <lineage>
        <taxon>Bacteria</taxon>
        <taxon>Pseudomonadati</taxon>
        <taxon>Pseudomonadota</taxon>
        <taxon>Alphaproteobacteria</taxon>
        <taxon>Hyphomicrobiales</taxon>
        <taxon>Rhizobiaceae</taxon>
        <taxon>Rhizobium/Agrobacterium group</taxon>
        <taxon>Rhizobium</taxon>
    </lineage>
</organism>
<dbReference type="PIRSF" id="PIRSF000709">
    <property type="entry name" value="6PFK_2-Ptase"/>
    <property type="match status" value="1"/>
</dbReference>
<comment type="subunit">
    <text evidence="5">Homodimer.</text>
</comment>
<evidence type="ECO:0000256" key="4">
    <source>
        <dbReference type="ARBA" id="ARBA00023235"/>
    </source>
</evidence>
<dbReference type="UniPathway" id="UPA00109">
    <property type="reaction ID" value="UER00186"/>
</dbReference>
<accession>A0A432NNH4</accession>
<evidence type="ECO:0000256" key="2">
    <source>
        <dbReference type="ARBA" id="ARBA00022432"/>
    </source>
</evidence>
<gene>
    <name evidence="5" type="primary">gpmA</name>
    <name evidence="11" type="ORF">CO666_24455</name>
    <name evidence="12" type="ORF">EFR84_23215</name>
</gene>
<feature type="binding site" evidence="5 7">
    <location>
        <position position="60"/>
    </location>
    <ligand>
        <name>substrate</name>
    </ligand>
</feature>
<dbReference type="InterPro" id="IPR029033">
    <property type="entry name" value="His_PPase_superfam"/>
</dbReference>
<dbReference type="OrthoDB" id="9781415at2"/>
<dbReference type="PANTHER" id="PTHR11931">
    <property type="entry name" value="PHOSPHOGLYCERATE MUTASE"/>
    <property type="match status" value="1"/>
</dbReference>
<dbReference type="NCBIfam" id="TIGR01258">
    <property type="entry name" value="pgm_1"/>
    <property type="match status" value="1"/>
</dbReference>
<comment type="similarity">
    <text evidence="1 5">Belongs to the phosphoglycerate mutase family. BPG-dependent PGAM subfamily.</text>
</comment>
<accession>A0A2A6J6L9</accession>
<keyword evidence="13" id="KW-1185">Reference proteome</keyword>
<feature type="active site" description="Tele-phosphohistidine intermediate" evidence="5 6">
    <location>
        <position position="9"/>
    </location>
</feature>
<dbReference type="Gene3D" id="3.40.50.1240">
    <property type="entry name" value="Phosphoglycerate mutase-like"/>
    <property type="match status" value="1"/>
</dbReference>
<dbReference type="Proteomes" id="UP000220768">
    <property type="component" value="Unassembled WGS sequence"/>
</dbReference>
<comment type="function">
    <text evidence="5 9">Catalyzes the interconversion of 2-phosphoglycerate and 3-phosphoglycerate.</text>
</comment>
<sequence>MSTLVVVRHGQSSGNERNEFTGWRDEPLTRLGLEESRLAGMMLGDRGLRFDKAFSSNLSRAVETCRIILSETNDTPVTPMRSDALNERDYGELTGLNKDDAREKWGPDLVRLWRRSYLVPPPGGESIRDTSARVLPFIICEVLPALLRGKSVLLVSHGNTMRTICHVIEKLSIEQMLALEIPTAMPTIYRLTHDLSVIEKAILSREER</sequence>
<proteinExistence type="inferred from homology"/>
<comment type="caution">
    <text evidence="11">The sequence shown here is derived from an EMBL/GenBank/DDBJ whole genome shotgun (WGS) entry which is preliminary data.</text>
</comment>
<dbReference type="RefSeq" id="WP_097614735.1">
    <property type="nucleotide sequence ID" value="NZ_ML133770.1"/>
</dbReference>
<feature type="binding site" evidence="5 7">
    <location>
        <begin position="21"/>
        <end position="22"/>
    </location>
    <ligand>
        <name>substrate</name>
    </ligand>
</feature>
<name>A0A2A6J6L9_9HYPH</name>
<evidence type="ECO:0000313" key="13">
    <source>
        <dbReference type="Proteomes" id="UP000220768"/>
    </source>
</evidence>
<dbReference type="SMART" id="SM00855">
    <property type="entry name" value="PGAM"/>
    <property type="match status" value="1"/>
</dbReference>
<reference evidence="11 13" key="1">
    <citation type="submission" date="2017-09" db="EMBL/GenBank/DDBJ databases">
        <title>Comparative genomics of rhizobia isolated from Phaseolus vulgaris in China.</title>
        <authorList>
            <person name="Tong W."/>
        </authorList>
    </citation>
    <scope>NUCLEOTIDE SEQUENCE [LARGE SCALE GENOMIC DNA]</scope>
    <source>
        <strain evidence="11 13">C5</strain>
    </source>
</reference>
<keyword evidence="2 5" id="KW-0312">Gluconeogenesis</keyword>
<dbReference type="GO" id="GO:0004619">
    <property type="term" value="F:phosphoglycerate mutase activity"/>
    <property type="evidence" value="ECO:0007669"/>
    <property type="project" value="UniProtKB-UniRule"/>
</dbReference>
<dbReference type="CDD" id="cd07067">
    <property type="entry name" value="HP_PGM_like"/>
    <property type="match status" value="1"/>
</dbReference>
<dbReference type="HAMAP" id="MF_01039">
    <property type="entry name" value="PGAM_GpmA"/>
    <property type="match status" value="1"/>
</dbReference>
<protein>
    <recommendedName>
        <fullName evidence="5 9">2,3-bisphosphoglycerate-dependent phosphoglycerate mutase</fullName>
        <shortName evidence="5">BPG-dependent PGAM</shortName>
        <shortName evidence="5">PGAM</shortName>
        <shortName evidence="5">Phosphoglyceromutase</shortName>
        <shortName evidence="5">dPGM</shortName>
        <ecNumber evidence="5 9">5.4.2.11</ecNumber>
    </recommendedName>
</protein>
<dbReference type="EMBL" id="RJTJ01000023">
    <property type="protein sequence ID" value="RUM01169.1"/>
    <property type="molecule type" value="Genomic_DNA"/>
</dbReference>
<evidence type="ECO:0000256" key="1">
    <source>
        <dbReference type="ARBA" id="ARBA00006717"/>
    </source>
</evidence>
<evidence type="ECO:0000256" key="7">
    <source>
        <dbReference type="PIRSR" id="PIRSR613078-2"/>
    </source>
</evidence>